<dbReference type="HOGENOM" id="CLU_1364599_0_0_0"/>
<reference evidence="2 3" key="1">
    <citation type="submission" date="2011-11" db="EMBL/GenBank/DDBJ databases">
        <title>Complete sequence of Granulicella mallensis MP5ACTX8.</title>
        <authorList>
            <consortium name="US DOE Joint Genome Institute"/>
            <person name="Lucas S."/>
            <person name="Copeland A."/>
            <person name="Lapidus A."/>
            <person name="Cheng J.-F."/>
            <person name="Goodwin L."/>
            <person name="Pitluck S."/>
            <person name="Peters L."/>
            <person name="Lu M."/>
            <person name="Detter J.C."/>
            <person name="Han C."/>
            <person name="Tapia R."/>
            <person name="Land M."/>
            <person name="Hauser L."/>
            <person name="Kyrpides N."/>
            <person name="Ivanova N."/>
            <person name="Mikhailova N."/>
            <person name="Pagani I."/>
            <person name="Rawat S."/>
            <person name="Mannisto M."/>
            <person name="Haggblom M."/>
            <person name="Woyke T."/>
        </authorList>
    </citation>
    <scope>NUCLEOTIDE SEQUENCE [LARGE SCALE GENOMIC DNA]</scope>
    <source>
        <strain evidence="3">ATCC BAA-1857 / DSM 23137 / MP5ACTX8</strain>
    </source>
</reference>
<evidence type="ECO:0000313" key="2">
    <source>
        <dbReference type="EMBL" id="AEU36834.1"/>
    </source>
</evidence>
<name>G8NZ98_GRAMM</name>
<accession>G8NZ98</accession>
<dbReference type="Proteomes" id="UP000007113">
    <property type="component" value="Chromosome"/>
</dbReference>
<gene>
    <name evidence="2" type="ordered locus">AciX8_2519</name>
</gene>
<feature type="region of interest" description="Disordered" evidence="1">
    <location>
        <begin position="1"/>
        <end position="28"/>
    </location>
</feature>
<evidence type="ECO:0000313" key="3">
    <source>
        <dbReference type="Proteomes" id="UP000007113"/>
    </source>
</evidence>
<evidence type="ECO:0000256" key="1">
    <source>
        <dbReference type="SAM" id="MobiDB-lite"/>
    </source>
</evidence>
<proteinExistence type="predicted"/>
<protein>
    <submittedName>
        <fullName evidence="2">Uncharacterized protein</fullName>
    </submittedName>
</protein>
<organism evidence="2 3">
    <name type="scientific">Granulicella mallensis (strain ATCC BAA-1857 / DSM 23137 / MP5ACTX8)</name>
    <dbReference type="NCBI Taxonomy" id="682795"/>
    <lineage>
        <taxon>Bacteria</taxon>
        <taxon>Pseudomonadati</taxon>
        <taxon>Acidobacteriota</taxon>
        <taxon>Terriglobia</taxon>
        <taxon>Terriglobales</taxon>
        <taxon>Acidobacteriaceae</taxon>
        <taxon>Granulicella</taxon>
    </lineage>
</organism>
<dbReference type="EMBL" id="CP003130">
    <property type="protein sequence ID" value="AEU36834.1"/>
    <property type="molecule type" value="Genomic_DNA"/>
</dbReference>
<dbReference type="KEGG" id="gma:AciX8_2519"/>
<dbReference type="AlphaFoldDB" id="G8NZ98"/>
<sequence length="200" mass="21997">MEMVRTSRSSEGDCILDAETSPDSDLNSSSSLLYQLRQLAGSRQNIGFTTRSENTSASCAKDIFEGLLKSDGVVKGPMERDFQRCSQLYEFTGTLDIHRAIGTENTEDKTCSSKGACMREVFLHELKLILRIEEVAAARPQQDMHGELAAQNRCTDKTVAGCEAALTERGAKFDAVRPSFACCEAGLDTLRTKFEDNLAH</sequence>
<keyword evidence="3" id="KW-1185">Reference proteome</keyword>